<dbReference type="PANTHER" id="PTHR13056">
    <property type="entry name" value="VACUOLAR FUSION PROTEIN CCZ1 HOMOLOG-RELATED"/>
    <property type="match status" value="1"/>
</dbReference>
<evidence type="ECO:0000256" key="1">
    <source>
        <dbReference type="ARBA" id="ARBA00005352"/>
    </source>
</evidence>
<protein>
    <recommendedName>
        <fullName evidence="2">CCZ1/INTU/HSP4 first Longin domain-containing protein</fullName>
    </recommendedName>
</protein>
<evidence type="ECO:0000259" key="2">
    <source>
        <dbReference type="Pfam" id="PF19031"/>
    </source>
</evidence>
<name>A0ABD0Z890_9HEMI</name>
<dbReference type="InterPro" id="IPR013176">
    <property type="entry name" value="Ccz1"/>
</dbReference>
<feature type="domain" description="CCZ1/INTU/HSP4 first Longin" evidence="2">
    <location>
        <begin position="9"/>
        <end position="140"/>
    </location>
</feature>
<dbReference type="PANTHER" id="PTHR13056:SF0">
    <property type="entry name" value="VACUOLAR FUSION PROTEIN CCZ1 HOMOLOG-RELATED"/>
    <property type="match status" value="1"/>
</dbReference>
<accession>A0ABD0Z890</accession>
<sequence>MTDYTDLSLKNFFIYNVLYGQKEGEEEKKIMFFYPKDTNIDLQIKDVGLSEAIVKFSETFSSETCDALQTEKTRRLFFQPEKNFWMVLSAAHFFQTINVPTNKKGKDGLDGIEYRGGEIQNTVYSAVLRQSYFMAKLFIGPFMQLVESQEGDTELLRRRLDKFFSLYLSTLRLKNCDILDVFQGVRFLPLDKTIFLHAQCFVNVIEASFPVIDYSVFLYEDELIW</sequence>
<keyword evidence="4" id="KW-1185">Reference proteome</keyword>
<comment type="similarity">
    <text evidence="1">Belongs to the CCZ1 family.</text>
</comment>
<gene>
    <name evidence="3" type="ORF">AAG570_010294</name>
</gene>
<evidence type="ECO:0000313" key="4">
    <source>
        <dbReference type="Proteomes" id="UP001558652"/>
    </source>
</evidence>
<dbReference type="InterPro" id="IPR043987">
    <property type="entry name" value="CCZ1/INTU/HSP4_longin_1"/>
</dbReference>
<dbReference type="EMBL" id="JBFDAA010000005">
    <property type="protein sequence ID" value="KAL1132338.1"/>
    <property type="molecule type" value="Genomic_DNA"/>
</dbReference>
<dbReference type="Pfam" id="PF19031">
    <property type="entry name" value="Intu_longin_1"/>
    <property type="match status" value="1"/>
</dbReference>
<evidence type="ECO:0000313" key="3">
    <source>
        <dbReference type="EMBL" id="KAL1132338.1"/>
    </source>
</evidence>
<dbReference type="Proteomes" id="UP001558652">
    <property type="component" value="Unassembled WGS sequence"/>
</dbReference>
<proteinExistence type="inferred from homology"/>
<reference evidence="3 4" key="1">
    <citation type="submission" date="2024-07" db="EMBL/GenBank/DDBJ databases">
        <title>Chromosome-level genome assembly of the water stick insect Ranatra chinensis (Heteroptera: Nepidae).</title>
        <authorList>
            <person name="Liu X."/>
        </authorList>
    </citation>
    <scope>NUCLEOTIDE SEQUENCE [LARGE SCALE GENOMIC DNA]</scope>
    <source>
        <strain evidence="3">Cailab_2021Rc</strain>
        <tissue evidence="3">Muscle</tissue>
    </source>
</reference>
<dbReference type="AlphaFoldDB" id="A0ABD0Z890"/>
<comment type="caution">
    <text evidence="3">The sequence shown here is derived from an EMBL/GenBank/DDBJ whole genome shotgun (WGS) entry which is preliminary data.</text>
</comment>
<organism evidence="3 4">
    <name type="scientific">Ranatra chinensis</name>
    <dbReference type="NCBI Taxonomy" id="642074"/>
    <lineage>
        <taxon>Eukaryota</taxon>
        <taxon>Metazoa</taxon>
        <taxon>Ecdysozoa</taxon>
        <taxon>Arthropoda</taxon>
        <taxon>Hexapoda</taxon>
        <taxon>Insecta</taxon>
        <taxon>Pterygota</taxon>
        <taxon>Neoptera</taxon>
        <taxon>Paraneoptera</taxon>
        <taxon>Hemiptera</taxon>
        <taxon>Heteroptera</taxon>
        <taxon>Panheteroptera</taxon>
        <taxon>Nepomorpha</taxon>
        <taxon>Nepidae</taxon>
        <taxon>Ranatrinae</taxon>
        <taxon>Ranatra</taxon>
    </lineage>
</organism>